<dbReference type="GO" id="GO:0005739">
    <property type="term" value="C:mitochondrion"/>
    <property type="evidence" value="ECO:0007669"/>
    <property type="project" value="TreeGrafter"/>
</dbReference>
<feature type="region of interest" description="Disordered" evidence="1">
    <location>
        <begin position="167"/>
        <end position="209"/>
    </location>
</feature>
<feature type="compositionally biased region" description="Acidic residues" evidence="1">
    <location>
        <begin position="182"/>
        <end position="192"/>
    </location>
</feature>
<feature type="compositionally biased region" description="Basic and acidic residues" evidence="1">
    <location>
        <begin position="193"/>
        <end position="202"/>
    </location>
</feature>
<dbReference type="Gene3D" id="3.40.50.300">
    <property type="entry name" value="P-loop containing nucleotide triphosphate hydrolases"/>
    <property type="match status" value="1"/>
</dbReference>
<dbReference type="STRING" id="1160509.A0A3N4IQQ4"/>
<reference evidence="2 3" key="1">
    <citation type="journal article" date="2018" name="Nat. Ecol. Evol.">
        <title>Pezizomycetes genomes reveal the molecular basis of ectomycorrhizal truffle lifestyle.</title>
        <authorList>
            <person name="Murat C."/>
            <person name="Payen T."/>
            <person name="Noel B."/>
            <person name="Kuo A."/>
            <person name="Morin E."/>
            <person name="Chen J."/>
            <person name="Kohler A."/>
            <person name="Krizsan K."/>
            <person name="Balestrini R."/>
            <person name="Da Silva C."/>
            <person name="Montanini B."/>
            <person name="Hainaut M."/>
            <person name="Levati E."/>
            <person name="Barry K.W."/>
            <person name="Belfiori B."/>
            <person name="Cichocki N."/>
            <person name="Clum A."/>
            <person name="Dockter R.B."/>
            <person name="Fauchery L."/>
            <person name="Guy J."/>
            <person name="Iotti M."/>
            <person name="Le Tacon F."/>
            <person name="Lindquist E.A."/>
            <person name="Lipzen A."/>
            <person name="Malagnac F."/>
            <person name="Mello A."/>
            <person name="Molinier V."/>
            <person name="Miyauchi S."/>
            <person name="Poulain J."/>
            <person name="Riccioni C."/>
            <person name="Rubini A."/>
            <person name="Sitrit Y."/>
            <person name="Splivallo R."/>
            <person name="Traeger S."/>
            <person name="Wang M."/>
            <person name="Zifcakova L."/>
            <person name="Wipf D."/>
            <person name="Zambonelli A."/>
            <person name="Paolocci F."/>
            <person name="Nowrousian M."/>
            <person name="Ottonello S."/>
            <person name="Baldrian P."/>
            <person name="Spatafora J.W."/>
            <person name="Henrissat B."/>
            <person name="Nagy L.G."/>
            <person name="Aury J.M."/>
            <person name="Wincker P."/>
            <person name="Grigoriev I.V."/>
            <person name="Bonfante P."/>
            <person name="Martin F.M."/>
        </authorList>
    </citation>
    <scope>NUCLEOTIDE SEQUENCE [LARGE SCALE GENOMIC DNA]</scope>
    <source>
        <strain evidence="2 3">RN42</strain>
    </source>
</reference>
<proteinExistence type="predicted"/>
<evidence type="ECO:0000256" key="1">
    <source>
        <dbReference type="SAM" id="MobiDB-lite"/>
    </source>
</evidence>
<evidence type="ECO:0008006" key="4">
    <source>
        <dbReference type="Google" id="ProtNLM"/>
    </source>
</evidence>
<gene>
    <name evidence="2" type="ORF">BJ508DRAFT_412972</name>
</gene>
<dbReference type="SUPFAM" id="SSF52540">
    <property type="entry name" value="P-loop containing nucleoside triphosphate hydrolases"/>
    <property type="match status" value="1"/>
</dbReference>
<dbReference type="PANTHER" id="PTHR46498">
    <property type="entry name" value="GTP-BINDING PROTEIN 8"/>
    <property type="match status" value="1"/>
</dbReference>
<name>A0A3N4IQQ4_ASCIM</name>
<dbReference type="PANTHER" id="PTHR46498:SF1">
    <property type="entry name" value="GTP-BINDING PROTEIN 8"/>
    <property type="match status" value="1"/>
</dbReference>
<sequence>MPGYGHGSKMAWGAEILKYLGNRRVFRRVFLLIDAMVGINKKDVVMIEYLKTLGISFQVVVNKCDKIAPGELRERMEGVKRELERVGATNVLGEILGVSAEPKKKDRRKFGVDAFRWAVLKACGLENEEAVIKDLKVEIKVDKEVKGEKKKAATPRKEKEWVYTKVEREKKEKEEREREERALEEEEWEEEMEERREREASRGRPKYRK</sequence>
<keyword evidence="3" id="KW-1185">Reference proteome</keyword>
<dbReference type="Proteomes" id="UP000275078">
    <property type="component" value="Unassembled WGS sequence"/>
</dbReference>
<evidence type="ECO:0000313" key="2">
    <source>
        <dbReference type="EMBL" id="RPA83914.1"/>
    </source>
</evidence>
<dbReference type="AlphaFoldDB" id="A0A3N4IQQ4"/>
<dbReference type="EMBL" id="ML119661">
    <property type="protein sequence ID" value="RPA83914.1"/>
    <property type="molecule type" value="Genomic_DNA"/>
</dbReference>
<dbReference type="InterPro" id="IPR027417">
    <property type="entry name" value="P-loop_NTPase"/>
</dbReference>
<organism evidence="2 3">
    <name type="scientific">Ascobolus immersus RN42</name>
    <dbReference type="NCBI Taxonomy" id="1160509"/>
    <lineage>
        <taxon>Eukaryota</taxon>
        <taxon>Fungi</taxon>
        <taxon>Dikarya</taxon>
        <taxon>Ascomycota</taxon>
        <taxon>Pezizomycotina</taxon>
        <taxon>Pezizomycetes</taxon>
        <taxon>Pezizales</taxon>
        <taxon>Ascobolaceae</taxon>
        <taxon>Ascobolus</taxon>
    </lineage>
</organism>
<feature type="compositionally biased region" description="Basic and acidic residues" evidence="1">
    <location>
        <begin position="167"/>
        <end position="181"/>
    </location>
</feature>
<dbReference type="InterPro" id="IPR052279">
    <property type="entry name" value="EngB_GTPase"/>
</dbReference>
<evidence type="ECO:0000313" key="3">
    <source>
        <dbReference type="Proteomes" id="UP000275078"/>
    </source>
</evidence>
<protein>
    <recommendedName>
        <fullName evidence="4">EngB-type G domain-containing protein</fullName>
    </recommendedName>
</protein>
<dbReference type="OrthoDB" id="391988at2759"/>
<accession>A0A3N4IQQ4</accession>